<dbReference type="EMBL" id="BK014836">
    <property type="protein sequence ID" value="DAD77957.1"/>
    <property type="molecule type" value="Genomic_DNA"/>
</dbReference>
<evidence type="ECO:0000313" key="1">
    <source>
        <dbReference type="EMBL" id="DAD77957.1"/>
    </source>
</evidence>
<organism evidence="1">
    <name type="scientific">Siphoviridae sp. ctHDv29</name>
    <dbReference type="NCBI Taxonomy" id="2826228"/>
    <lineage>
        <taxon>Viruses</taxon>
        <taxon>Duplodnaviria</taxon>
        <taxon>Heunggongvirae</taxon>
        <taxon>Uroviricota</taxon>
        <taxon>Caudoviricetes</taxon>
    </lineage>
</organism>
<name>A0A8S5M6M0_9CAUD</name>
<reference evidence="1" key="1">
    <citation type="journal article" date="2021" name="Proc. Natl. Acad. Sci. U.S.A.">
        <title>A Catalog of Tens of Thousands of Viruses from Human Metagenomes Reveals Hidden Associations with Chronic Diseases.</title>
        <authorList>
            <person name="Tisza M.J."/>
            <person name="Buck C.B."/>
        </authorList>
    </citation>
    <scope>NUCLEOTIDE SEQUENCE</scope>
    <source>
        <strain evidence="1">CtHDv29</strain>
    </source>
</reference>
<accession>A0A8S5M6M0</accession>
<sequence>MEFFPPARQCHPDTKRTCASMTRRSLWQFWRCPLP</sequence>
<protein>
    <submittedName>
        <fullName evidence="1">Uncharacterized protein</fullName>
    </submittedName>
</protein>
<proteinExistence type="predicted"/>